<evidence type="ECO:0000313" key="2">
    <source>
        <dbReference type="EMBL" id="THD28669.1"/>
    </source>
</evidence>
<dbReference type="Proteomes" id="UP000230066">
    <property type="component" value="Unassembled WGS sequence"/>
</dbReference>
<feature type="chain" id="PRO_5020025061" evidence="1">
    <location>
        <begin position="24"/>
        <end position="67"/>
    </location>
</feature>
<dbReference type="EMBL" id="JXXN02000099">
    <property type="protein sequence ID" value="THD28669.1"/>
    <property type="molecule type" value="Genomic_DNA"/>
</dbReference>
<proteinExistence type="predicted"/>
<keyword evidence="1" id="KW-0732">Signal</keyword>
<name>A0A4E0RIH7_FASHE</name>
<feature type="signal peptide" evidence="1">
    <location>
        <begin position="1"/>
        <end position="23"/>
    </location>
</feature>
<accession>A0A4E0RIH7</accession>
<comment type="caution">
    <text evidence="2">The sequence shown here is derived from an EMBL/GenBank/DDBJ whole genome shotgun (WGS) entry which is preliminary data.</text>
</comment>
<dbReference type="AlphaFoldDB" id="A0A4E0RIH7"/>
<sequence>MGRVTSLVCFLLLLLTVAENVHAAARPRRPLGVKSHDPSRLYEDNEPDRMWLKRFHVANVWDDFGEK</sequence>
<protein>
    <submittedName>
        <fullName evidence="2">Uncharacterized protein</fullName>
    </submittedName>
</protein>
<gene>
    <name evidence="2" type="ORF">D915_000490</name>
</gene>
<evidence type="ECO:0000256" key="1">
    <source>
        <dbReference type="SAM" id="SignalP"/>
    </source>
</evidence>
<organism evidence="2 3">
    <name type="scientific">Fasciola hepatica</name>
    <name type="common">Liver fluke</name>
    <dbReference type="NCBI Taxonomy" id="6192"/>
    <lineage>
        <taxon>Eukaryota</taxon>
        <taxon>Metazoa</taxon>
        <taxon>Spiralia</taxon>
        <taxon>Lophotrochozoa</taxon>
        <taxon>Platyhelminthes</taxon>
        <taxon>Trematoda</taxon>
        <taxon>Digenea</taxon>
        <taxon>Plagiorchiida</taxon>
        <taxon>Echinostomata</taxon>
        <taxon>Echinostomatoidea</taxon>
        <taxon>Fasciolidae</taxon>
        <taxon>Fasciola</taxon>
    </lineage>
</organism>
<keyword evidence="3" id="KW-1185">Reference proteome</keyword>
<reference evidence="2" key="1">
    <citation type="submission" date="2019-03" db="EMBL/GenBank/DDBJ databases">
        <title>Improved annotation for the trematode Fasciola hepatica.</title>
        <authorList>
            <person name="Choi Y.-J."/>
            <person name="Martin J."/>
            <person name="Mitreva M."/>
        </authorList>
    </citation>
    <scope>NUCLEOTIDE SEQUENCE [LARGE SCALE GENOMIC DNA]</scope>
</reference>
<evidence type="ECO:0000313" key="3">
    <source>
        <dbReference type="Proteomes" id="UP000230066"/>
    </source>
</evidence>